<organism evidence="1 2">
    <name type="scientific">Nitratireductor aquimarinus</name>
    <dbReference type="NCBI Taxonomy" id="889300"/>
    <lineage>
        <taxon>Bacteria</taxon>
        <taxon>Pseudomonadati</taxon>
        <taxon>Pseudomonadota</taxon>
        <taxon>Alphaproteobacteria</taxon>
        <taxon>Hyphomicrobiales</taxon>
        <taxon>Phyllobacteriaceae</taxon>
        <taxon>Nitratireductor</taxon>
    </lineage>
</organism>
<accession>A0ABU4AL40</accession>
<name>A0ABU4AL40_9HYPH</name>
<evidence type="ECO:0000313" key="1">
    <source>
        <dbReference type="EMBL" id="MDV6226929.1"/>
    </source>
</evidence>
<protein>
    <recommendedName>
        <fullName evidence="3">Transposase, Mutator family</fullName>
    </recommendedName>
</protein>
<proteinExistence type="predicted"/>
<comment type="caution">
    <text evidence="1">The sequence shown here is derived from an EMBL/GenBank/DDBJ whole genome shotgun (WGS) entry which is preliminary data.</text>
</comment>
<dbReference type="Proteomes" id="UP001185659">
    <property type="component" value="Unassembled WGS sequence"/>
</dbReference>
<evidence type="ECO:0008006" key="3">
    <source>
        <dbReference type="Google" id="ProtNLM"/>
    </source>
</evidence>
<evidence type="ECO:0000313" key="2">
    <source>
        <dbReference type="Proteomes" id="UP001185659"/>
    </source>
</evidence>
<sequence length="72" mass="7757">MPTDFASVHAHLENAQAELTGSDPATHQLREAIGLLLDAALKAEFSAKPEADNVVRFPRVARARPGQNSRHG</sequence>
<dbReference type="RefSeq" id="WP_113154094.1">
    <property type="nucleotide sequence ID" value="NZ_CP177239.1"/>
</dbReference>
<gene>
    <name evidence="1" type="ORF">R2G56_11585</name>
</gene>
<reference evidence="1 2" key="1">
    <citation type="submission" date="2023-10" db="EMBL/GenBank/DDBJ databases">
        <authorList>
            <person name="Venkata Ramana C."/>
            <person name="Sasikala C."/>
            <person name="Dhurka M."/>
        </authorList>
    </citation>
    <scope>NUCLEOTIDE SEQUENCE [LARGE SCALE GENOMIC DNA]</scope>
    <source>
        <strain evidence="1 2">KCTC 32151</strain>
    </source>
</reference>
<keyword evidence="2" id="KW-1185">Reference proteome</keyword>
<dbReference type="EMBL" id="JAWLIP010000005">
    <property type="protein sequence ID" value="MDV6226929.1"/>
    <property type="molecule type" value="Genomic_DNA"/>
</dbReference>